<dbReference type="InterPro" id="IPR007373">
    <property type="entry name" value="Thiamin_PyroPKinase_B1-bd"/>
</dbReference>
<evidence type="ECO:0000313" key="6">
    <source>
        <dbReference type="EMBL" id="JAP94567.1"/>
    </source>
</evidence>
<name>A0A146KDJ5_9EUKA</name>
<sequence>VDLSFLDQLMLNQCPNIEYNVILLNYQLPAWWENALHFANRIVVADGGAEQFKLKKRDYIQNCVITGDMDSIQNETLSLLQKQGYQIKKNMDQNTTDCEKALNSLDDKIPILLLGAIGGRLDHTLYNVNLAMKRSNQPIFLINKVNLIFIVNEKVKIITNQCQNIGIFPFTRSKIKTEGLKWDIDGEIAYGGLLSVSNTVLHESFMIDTNNAIQIIVTGKFE</sequence>
<dbReference type="InterPro" id="IPR036759">
    <property type="entry name" value="TPK_catalytic_sf"/>
</dbReference>
<dbReference type="Pfam" id="PF04265">
    <property type="entry name" value="TPK_B1_binding"/>
    <property type="match status" value="1"/>
</dbReference>
<dbReference type="GO" id="GO:0006772">
    <property type="term" value="P:thiamine metabolic process"/>
    <property type="evidence" value="ECO:0007669"/>
    <property type="project" value="InterPro"/>
</dbReference>
<dbReference type="SUPFAM" id="SSF63862">
    <property type="entry name" value="Thiamin pyrophosphokinase, substrate-binding domain"/>
    <property type="match status" value="1"/>
</dbReference>
<dbReference type="InterPro" id="IPR007371">
    <property type="entry name" value="TPK_catalytic"/>
</dbReference>
<evidence type="ECO:0000256" key="1">
    <source>
        <dbReference type="ARBA" id="ARBA00022679"/>
    </source>
</evidence>
<evidence type="ECO:0000259" key="5">
    <source>
        <dbReference type="SMART" id="SM00983"/>
    </source>
</evidence>
<proteinExistence type="predicted"/>
<keyword evidence="2" id="KW-0547">Nucleotide-binding</keyword>
<keyword evidence="3 6" id="KW-0418">Kinase</keyword>
<dbReference type="CDD" id="cd07995">
    <property type="entry name" value="TPK"/>
    <property type="match status" value="1"/>
</dbReference>
<evidence type="ECO:0000256" key="4">
    <source>
        <dbReference type="ARBA" id="ARBA00022840"/>
    </source>
</evidence>
<dbReference type="EMBL" id="GDID01002039">
    <property type="protein sequence ID" value="JAP94567.1"/>
    <property type="molecule type" value="Transcribed_RNA"/>
</dbReference>
<dbReference type="InterPro" id="IPR006282">
    <property type="entry name" value="Thi_PPkinase"/>
</dbReference>
<keyword evidence="4" id="KW-0067">ATP-binding</keyword>
<keyword evidence="1" id="KW-0808">Transferase</keyword>
<evidence type="ECO:0000256" key="3">
    <source>
        <dbReference type="ARBA" id="ARBA00022777"/>
    </source>
</evidence>
<dbReference type="GO" id="GO:0030975">
    <property type="term" value="F:thiamine binding"/>
    <property type="evidence" value="ECO:0007669"/>
    <property type="project" value="InterPro"/>
</dbReference>
<dbReference type="InterPro" id="IPR036371">
    <property type="entry name" value="TPK_B1-bd_sf"/>
</dbReference>
<feature type="non-terminal residue" evidence="6">
    <location>
        <position position="1"/>
    </location>
</feature>
<dbReference type="GO" id="GO:0004788">
    <property type="term" value="F:thiamine diphosphokinase activity"/>
    <property type="evidence" value="ECO:0007669"/>
    <property type="project" value="InterPro"/>
</dbReference>
<dbReference type="GO" id="GO:0009229">
    <property type="term" value="P:thiamine diphosphate biosynthetic process"/>
    <property type="evidence" value="ECO:0007669"/>
    <property type="project" value="InterPro"/>
</dbReference>
<dbReference type="SUPFAM" id="SSF63999">
    <property type="entry name" value="Thiamin pyrophosphokinase, catalytic domain"/>
    <property type="match status" value="1"/>
</dbReference>
<dbReference type="PANTHER" id="PTHR13622:SF8">
    <property type="entry name" value="THIAMIN PYROPHOSPHOKINASE 1"/>
    <property type="match status" value="1"/>
</dbReference>
<dbReference type="Gene3D" id="3.40.50.10240">
    <property type="entry name" value="Thiamin pyrophosphokinase, catalytic domain"/>
    <property type="match status" value="1"/>
</dbReference>
<accession>A0A146KDJ5</accession>
<dbReference type="GO" id="GO:0005524">
    <property type="term" value="F:ATP binding"/>
    <property type="evidence" value="ECO:0007669"/>
    <property type="project" value="UniProtKB-KW"/>
</dbReference>
<gene>
    <name evidence="6" type="ORF">TPC1_12736</name>
</gene>
<evidence type="ECO:0000256" key="2">
    <source>
        <dbReference type="ARBA" id="ARBA00022741"/>
    </source>
</evidence>
<dbReference type="GO" id="GO:0016301">
    <property type="term" value="F:kinase activity"/>
    <property type="evidence" value="ECO:0007669"/>
    <property type="project" value="UniProtKB-KW"/>
</dbReference>
<dbReference type="AlphaFoldDB" id="A0A146KDJ5"/>
<feature type="domain" description="Thiamin pyrophosphokinase thiamin-binding" evidence="5">
    <location>
        <begin position="154"/>
        <end position="213"/>
    </location>
</feature>
<organism evidence="6">
    <name type="scientific">Trepomonas sp. PC1</name>
    <dbReference type="NCBI Taxonomy" id="1076344"/>
    <lineage>
        <taxon>Eukaryota</taxon>
        <taxon>Metamonada</taxon>
        <taxon>Diplomonadida</taxon>
        <taxon>Hexamitidae</taxon>
        <taxon>Hexamitinae</taxon>
        <taxon>Trepomonas</taxon>
    </lineage>
</organism>
<reference evidence="6" key="1">
    <citation type="submission" date="2015-07" db="EMBL/GenBank/DDBJ databases">
        <title>Adaptation to a free-living lifestyle via gene acquisitions in the diplomonad Trepomonas sp. PC1.</title>
        <authorList>
            <person name="Xu F."/>
            <person name="Jerlstrom-Hultqvist J."/>
            <person name="Kolisko M."/>
            <person name="Simpson A.G.B."/>
            <person name="Roger A.J."/>
            <person name="Svard S.G."/>
            <person name="Andersson J.O."/>
        </authorList>
    </citation>
    <scope>NUCLEOTIDE SEQUENCE</scope>
    <source>
        <strain evidence="6">PC1</strain>
    </source>
</reference>
<dbReference type="Pfam" id="PF04263">
    <property type="entry name" value="TPK_catalytic"/>
    <property type="match status" value="1"/>
</dbReference>
<dbReference type="PANTHER" id="PTHR13622">
    <property type="entry name" value="THIAMIN PYROPHOSPHOKINASE"/>
    <property type="match status" value="1"/>
</dbReference>
<protein>
    <submittedName>
        <fullName evidence="6">Thiamin pyrophosphokinase</fullName>
    </submittedName>
</protein>
<dbReference type="SMART" id="SM00983">
    <property type="entry name" value="TPK_B1_binding"/>
    <property type="match status" value="1"/>
</dbReference>
<dbReference type="NCBIfam" id="TIGR01378">
    <property type="entry name" value="thi_PPkinase"/>
    <property type="match status" value="1"/>
</dbReference>